<dbReference type="GO" id="GO:0006508">
    <property type="term" value="P:proteolysis"/>
    <property type="evidence" value="ECO:0007669"/>
    <property type="project" value="UniProtKB-KW"/>
</dbReference>
<protein>
    <submittedName>
        <fullName evidence="10">Peptidase A1</fullName>
    </submittedName>
</protein>
<keyword evidence="6" id="KW-0064">Aspartyl protease</keyword>
<accession>A0A200Q703</accession>
<keyword evidence="11" id="KW-1185">Reference proteome</keyword>
<evidence type="ECO:0000256" key="8">
    <source>
        <dbReference type="SAM" id="SignalP"/>
    </source>
</evidence>
<dbReference type="FunFam" id="2.40.70.10:FF:000010">
    <property type="entry name" value="Aspartyl protease family protein 2"/>
    <property type="match status" value="1"/>
</dbReference>
<dbReference type="InterPro" id="IPR033121">
    <property type="entry name" value="PEPTIDASE_A1"/>
</dbReference>
<evidence type="ECO:0000256" key="5">
    <source>
        <dbReference type="PIRSR" id="PIRSR601461-1"/>
    </source>
</evidence>
<keyword evidence="2 6" id="KW-0645">Protease</keyword>
<name>A0A200Q703_MACCD</name>
<evidence type="ECO:0000259" key="9">
    <source>
        <dbReference type="PROSITE" id="PS51767"/>
    </source>
</evidence>
<evidence type="ECO:0000256" key="7">
    <source>
        <dbReference type="SAM" id="MobiDB-lite"/>
    </source>
</evidence>
<comment type="similarity">
    <text evidence="1 6">Belongs to the peptidase A1 family.</text>
</comment>
<sequence>METSVPKTALFFFLFTFLFSSGFPKQLDLQTLVLNPLSKPPSLNPDDLSWNESETLTVPESAKESNPKSESKSTLTLHLQHLDSLSSTNETPQSLFNLRLQRDAHRVETLVSMAAGSQPTKNATRVTGKDFSSSIISGLSQGSGEYFTRLGVGTPPKYAYMVLDTGSDIVWLQCAPCRKCYSQTDPIFDPAKSSSFARVTCGSPLCRKLDASGCNQRRSCLYQVSYGDGSFTFGEFSTETLTFRRTKIPKVALGCGHDNEGLFVGAAGLLGLGRGKLSFPSQTGRRFGRKFSYCLVDRTASASKPSSVVFGESSVPRSAVFTRMLRNPRLDTFYYIELVGISVGGVRVRGITSSLFRLDTAGNGGVIIDSGTSVTRLTRLAYVALRDAFRTGTTGLKSAPGFSLFDTCYDLSGKQEVKVPTVVMHFGGGADVSLPAANYLIPVDTDGVFCFAFAGTTGGLSIIGNIQQQGFRVVFDGAGSRVGFAPHGCT</sequence>
<dbReference type="InterPro" id="IPR021109">
    <property type="entry name" value="Peptidase_aspartic_dom_sf"/>
</dbReference>
<dbReference type="Gene3D" id="2.40.70.10">
    <property type="entry name" value="Acid Proteases"/>
    <property type="match status" value="2"/>
</dbReference>
<feature type="chain" id="PRO_5012261788" evidence="8">
    <location>
        <begin position="23"/>
        <end position="490"/>
    </location>
</feature>
<evidence type="ECO:0000313" key="10">
    <source>
        <dbReference type="EMBL" id="OVA06271.1"/>
    </source>
</evidence>
<dbReference type="CDD" id="cd05472">
    <property type="entry name" value="cnd41_like"/>
    <property type="match status" value="1"/>
</dbReference>
<feature type="active site" evidence="5">
    <location>
        <position position="369"/>
    </location>
</feature>
<evidence type="ECO:0000256" key="2">
    <source>
        <dbReference type="ARBA" id="ARBA00022670"/>
    </source>
</evidence>
<keyword evidence="4 6" id="KW-0378">Hydrolase</keyword>
<dbReference type="PRINTS" id="PR00792">
    <property type="entry name" value="PEPSIN"/>
</dbReference>
<dbReference type="PANTHER" id="PTHR47967:SF60">
    <property type="entry name" value="PROTEIN ASPARTIC PROTEASE IN GUARD CELL 1-LIKE"/>
    <property type="match status" value="1"/>
</dbReference>
<feature type="active site" evidence="5">
    <location>
        <position position="164"/>
    </location>
</feature>
<dbReference type="EMBL" id="MVGT01002868">
    <property type="protein sequence ID" value="OVA06271.1"/>
    <property type="molecule type" value="Genomic_DNA"/>
</dbReference>
<dbReference type="InterPro" id="IPR032799">
    <property type="entry name" value="TAXi_C"/>
</dbReference>
<evidence type="ECO:0000256" key="3">
    <source>
        <dbReference type="ARBA" id="ARBA00022729"/>
    </source>
</evidence>
<reference evidence="10 11" key="1">
    <citation type="journal article" date="2017" name="Mol. Plant">
        <title>The Genome of Medicinal Plant Macleaya cordata Provides New Insights into Benzylisoquinoline Alkaloids Metabolism.</title>
        <authorList>
            <person name="Liu X."/>
            <person name="Liu Y."/>
            <person name="Huang P."/>
            <person name="Ma Y."/>
            <person name="Qing Z."/>
            <person name="Tang Q."/>
            <person name="Cao H."/>
            <person name="Cheng P."/>
            <person name="Zheng Y."/>
            <person name="Yuan Z."/>
            <person name="Zhou Y."/>
            <person name="Liu J."/>
            <person name="Tang Z."/>
            <person name="Zhuo Y."/>
            <person name="Zhang Y."/>
            <person name="Yu L."/>
            <person name="Huang J."/>
            <person name="Yang P."/>
            <person name="Peng Q."/>
            <person name="Zhang J."/>
            <person name="Jiang W."/>
            <person name="Zhang Z."/>
            <person name="Lin K."/>
            <person name="Ro D.K."/>
            <person name="Chen X."/>
            <person name="Xiong X."/>
            <person name="Shang Y."/>
            <person name="Huang S."/>
            <person name="Zeng J."/>
        </authorList>
    </citation>
    <scope>NUCLEOTIDE SEQUENCE [LARGE SCALE GENOMIC DNA]</scope>
    <source>
        <strain evidence="11">cv. BLH2017</strain>
        <tissue evidence="10">Root</tissue>
    </source>
</reference>
<dbReference type="InterPro" id="IPR032861">
    <property type="entry name" value="TAXi_N"/>
</dbReference>
<dbReference type="SUPFAM" id="SSF50630">
    <property type="entry name" value="Acid proteases"/>
    <property type="match status" value="1"/>
</dbReference>
<feature type="domain" description="Peptidase A1" evidence="9">
    <location>
        <begin position="146"/>
        <end position="485"/>
    </location>
</feature>
<dbReference type="AlphaFoldDB" id="A0A200Q703"/>
<dbReference type="GO" id="GO:0004190">
    <property type="term" value="F:aspartic-type endopeptidase activity"/>
    <property type="evidence" value="ECO:0007669"/>
    <property type="project" value="UniProtKB-KW"/>
</dbReference>
<dbReference type="InParanoid" id="A0A200Q703"/>
<dbReference type="FunCoup" id="A0A200Q703">
    <property type="interactions" value="121"/>
</dbReference>
<dbReference type="PROSITE" id="PS51767">
    <property type="entry name" value="PEPTIDASE_A1"/>
    <property type="match status" value="1"/>
</dbReference>
<evidence type="ECO:0000256" key="6">
    <source>
        <dbReference type="RuleBase" id="RU000454"/>
    </source>
</evidence>
<dbReference type="Pfam" id="PF14541">
    <property type="entry name" value="TAXi_C"/>
    <property type="match status" value="1"/>
</dbReference>
<dbReference type="InterPro" id="IPR033873">
    <property type="entry name" value="CND41-like"/>
</dbReference>
<dbReference type="InterPro" id="IPR001461">
    <property type="entry name" value="Aspartic_peptidase_A1"/>
</dbReference>
<dbReference type="Pfam" id="PF14543">
    <property type="entry name" value="TAXi_N"/>
    <property type="match status" value="1"/>
</dbReference>
<feature type="signal peptide" evidence="8">
    <location>
        <begin position="1"/>
        <end position="22"/>
    </location>
</feature>
<feature type="region of interest" description="Disordered" evidence="7">
    <location>
        <begin position="41"/>
        <end position="74"/>
    </location>
</feature>
<evidence type="ECO:0000313" key="11">
    <source>
        <dbReference type="Proteomes" id="UP000195402"/>
    </source>
</evidence>
<gene>
    <name evidence="10" type="ORF">BVC80_8393g2</name>
</gene>
<comment type="caution">
    <text evidence="10">The sequence shown here is derived from an EMBL/GenBank/DDBJ whole genome shotgun (WGS) entry which is preliminary data.</text>
</comment>
<dbReference type="STRING" id="56857.A0A200Q703"/>
<feature type="compositionally biased region" description="Basic and acidic residues" evidence="7">
    <location>
        <begin position="61"/>
        <end position="71"/>
    </location>
</feature>
<evidence type="ECO:0000256" key="4">
    <source>
        <dbReference type="ARBA" id="ARBA00022801"/>
    </source>
</evidence>
<dbReference type="FunFam" id="2.40.70.10:FF:000019">
    <property type="entry name" value="aspartyl protease family protein 2"/>
    <property type="match status" value="1"/>
</dbReference>
<dbReference type="Proteomes" id="UP000195402">
    <property type="component" value="Unassembled WGS sequence"/>
</dbReference>
<dbReference type="InterPro" id="IPR051708">
    <property type="entry name" value="Plant_Aspart_Prot_A1"/>
</dbReference>
<dbReference type="OrthoDB" id="2747330at2759"/>
<organism evidence="10 11">
    <name type="scientific">Macleaya cordata</name>
    <name type="common">Five-seeded plume-poppy</name>
    <name type="synonym">Bocconia cordata</name>
    <dbReference type="NCBI Taxonomy" id="56857"/>
    <lineage>
        <taxon>Eukaryota</taxon>
        <taxon>Viridiplantae</taxon>
        <taxon>Streptophyta</taxon>
        <taxon>Embryophyta</taxon>
        <taxon>Tracheophyta</taxon>
        <taxon>Spermatophyta</taxon>
        <taxon>Magnoliopsida</taxon>
        <taxon>Ranunculales</taxon>
        <taxon>Papaveraceae</taxon>
        <taxon>Papaveroideae</taxon>
        <taxon>Macleaya</taxon>
    </lineage>
</organism>
<dbReference type="PROSITE" id="PS00141">
    <property type="entry name" value="ASP_PROTEASE"/>
    <property type="match status" value="1"/>
</dbReference>
<dbReference type="PANTHER" id="PTHR47967">
    <property type="entry name" value="OS07G0603500 PROTEIN-RELATED"/>
    <property type="match status" value="1"/>
</dbReference>
<keyword evidence="3 8" id="KW-0732">Signal</keyword>
<dbReference type="OMA" id="HRFNQKF"/>
<proteinExistence type="inferred from homology"/>
<dbReference type="InterPro" id="IPR001969">
    <property type="entry name" value="Aspartic_peptidase_AS"/>
</dbReference>
<evidence type="ECO:0000256" key="1">
    <source>
        <dbReference type="ARBA" id="ARBA00007447"/>
    </source>
</evidence>